<protein>
    <submittedName>
        <fullName evidence="2">Autotransporter outer membrane beta-barrel domain-containing protein</fullName>
    </submittedName>
</protein>
<keyword evidence="3" id="KW-1185">Reference proteome</keyword>
<name>A0ABY6F205_9GAMM</name>
<dbReference type="Gene3D" id="2.40.128.130">
    <property type="entry name" value="Autotransporter beta-domain"/>
    <property type="match status" value="1"/>
</dbReference>
<sequence>MSAHYRIGTADRHLSPFAKIDLTQVKSDAYTETGGTDYNLAINTDTHTNLQNSIGVKGRIGSPTLALTGLLSVGADAGSRRSDISGRFADTANTQFGVLGHEVSKGFGQAGLGVVYTPTDTTTLSLAYEGQWRKHYDNQGVSLTFEKKF</sequence>
<dbReference type="PROSITE" id="PS51208">
    <property type="entry name" value="AUTOTRANSPORTER"/>
    <property type="match status" value="1"/>
</dbReference>
<dbReference type="InterPro" id="IPR006315">
    <property type="entry name" value="OM_autotransptr_brl_dom"/>
</dbReference>
<feature type="domain" description="Autotransporter" evidence="1">
    <location>
        <begin position="1"/>
        <end position="149"/>
    </location>
</feature>
<dbReference type="InterPro" id="IPR005546">
    <property type="entry name" value="Autotransporte_beta"/>
</dbReference>
<accession>A0ABY6F205</accession>
<dbReference type="EMBL" id="CP089977">
    <property type="protein sequence ID" value="UXZ04113.1"/>
    <property type="molecule type" value="Genomic_DNA"/>
</dbReference>
<organism evidence="2 3">
    <name type="scientific">Moraxella nasicaprae</name>
    <dbReference type="NCBI Taxonomy" id="2904122"/>
    <lineage>
        <taxon>Bacteria</taxon>
        <taxon>Pseudomonadati</taxon>
        <taxon>Pseudomonadota</taxon>
        <taxon>Gammaproteobacteria</taxon>
        <taxon>Moraxellales</taxon>
        <taxon>Moraxellaceae</taxon>
        <taxon>Moraxella</taxon>
    </lineage>
</organism>
<dbReference type="SUPFAM" id="SSF103515">
    <property type="entry name" value="Autotransporter"/>
    <property type="match status" value="1"/>
</dbReference>
<dbReference type="Pfam" id="PF03797">
    <property type="entry name" value="Autotransporter"/>
    <property type="match status" value="1"/>
</dbReference>
<evidence type="ECO:0000313" key="2">
    <source>
        <dbReference type="EMBL" id="UXZ04113.1"/>
    </source>
</evidence>
<evidence type="ECO:0000313" key="3">
    <source>
        <dbReference type="Proteomes" id="UP001063782"/>
    </source>
</evidence>
<proteinExistence type="predicted"/>
<dbReference type="RefSeq" id="WP_263075595.1">
    <property type="nucleotide sequence ID" value="NZ_CP089977.1"/>
</dbReference>
<gene>
    <name evidence="2" type="ORF">LU297_05695</name>
</gene>
<dbReference type="Proteomes" id="UP001063782">
    <property type="component" value="Chromosome"/>
</dbReference>
<dbReference type="NCBIfam" id="TIGR01414">
    <property type="entry name" value="autotrans_barl"/>
    <property type="match status" value="1"/>
</dbReference>
<evidence type="ECO:0000259" key="1">
    <source>
        <dbReference type="PROSITE" id="PS51208"/>
    </source>
</evidence>
<dbReference type="InterPro" id="IPR036709">
    <property type="entry name" value="Autotransporte_beta_dom_sf"/>
</dbReference>
<reference evidence="2" key="1">
    <citation type="submission" date="2021-12" db="EMBL/GenBank/DDBJ databases">
        <title>taxonomy of Moraxella sp. ZY201224.</title>
        <authorList>
            <person name="Li F."/>
        </authorList>
    </citation>
    <scope>NUCLEOTIDE SEQUENCE</scope>
    <source>
        <strain evidence="2">ZY201224</strain>
    </source>
</reference>